<dbReference type="EMBL" id="JBHTAT010000004">
    <property type="protein sequence ID" value="MFC7257026.1"/>
    <property type="molecule type" value="Genomic_DNA"/>
</dbReference>
<dbReference type="EMBL" id="JBHTAT010000004">
    <property type="protein sequence ID" value="MFC7257193.1"/>
    <property type="molecule type" value="Genomic_DNA"/>
</dbReference>
<dbReference type="RefSeq" id="WP_379706828.1">
    <property type="nucleotide sequence ID" value="NZ_JBHTAT010000004.1"/>
</dbReference>
<organism evidence="2 3">
    <name type="scientific">Haloplanus litoreus</name>
    <dbReference type="NCBI Taxonomy" id="767515"/>
    <lineage>
        <taxon>Archaea</taxon>
        <taxon>Methanobacteriati</taxon>
        <taxon>Methanobacteriota</taxon>
        <taxon>Stenosarchaea group</taxon>
        <taxon>Halobacteria</taxon>
        <taxon>Halobacteriales</taxon>
        <taxon>Haloferacaceae</taxon>
        <taxon>Haloplanus</taxon>
    </lineage>
</organism>
<reference evidence="2" key="1">
    <citation type="journal article" date="2014" name="Int. J. Syst. Evol. Microbiol.">
        <title>Complete genome sequence of Corynebacterium casei LMG S-19264T (=DSM 44701T), isolated from a smear-ripened cheese.</title>
        <authorList>
            <consortium name="US DOE Joint Genome Institute (JGI-PGF)"/>
            <person name="Walter F."/>
            <person name="Albersmeier A."/>
            <person name="Kalinowski J."/>
            <person name="Ruckert C."/>
        </authorList>
    </citation>
    <scope>NUCLEOTIDE SEQUENCE [LARGE SCALE GENOMIC DNA]</scope>
    <source>
        <strain evidence="2">CGMCC 4.163</strain>
    </source>
</reference>
<dbReference type="AlphaFoldDB" id="A0ABD6A4B4"/>
<proteinExistence type="predicted"/>
<evidence type="ECO:0000313" key="3">
    <source>
        <dbReference type="Proteomes" id="UP001596434"/>
    </source>
</evidence>
<sequence>MLDVAWTVQSAEKHNQYLKRETVSVDIAGHPPKTYWYVALFKMLQHVNEYKSARIWVKHNTVVEHLAGEFTTAPDDPRTPLVTSITDLCGTKFFGYEFGTTDSVGQDIKSMLA</sequence>
<evidence type="ECO:0008006" key="4">
    <source>
        <dbReference type="Google" id="ProtNLM"/>
    </source>
</evidence>
<protein>
    <recommendedName>
        <fullName evidence="4">Transposase</fullName>
    </recommendedName>
</protein>
<dbReference type="GeneID" id="96955485"/>
<comment type="caution">
    <text evidence="2">The sequence shown here is derived from an EMBL/GenBank/DDBJ whole genome shotgun (WGS) entry which is preliminary data.</text>
</comment>
<keyword evidence="3" id="KW-1185">Reference proteome</keyword>
<name>A0ABD6A4B4_9EURY</name>
<evidence type="ECO:0000313" key="2">
    <source>
        <dbReference type="EMBL" id="MFC7257193.1"/>
    </source>
</evidence>
<evidence type="ECO:0000313" key="1">
    <source>
        <dbReference type="EMBL" id="MFC7257026.1"/>
    </source>
</evidence>
<accession>A0ABD6A4B4</accession>
<reference evidence="2" key="3">
    <citation type="submission" date="2024-09" db="EMBL/GenBank/DDBJ databases">
        <authorList>
            <person name="Sun Q."/>
        </authorList>
    </citation>
    <scope>NUCLEOTIDE SEQUENCE</scope>
    <source>
        <strain evidence="2">CGMCC 4.163</strain>
    </source>
</reference>
<gene>
    <name evidence="1" type="ORF">ACFQKE_17340</name>
    <name evidence="2" type="ORF">ACFQKE_18190</name>
</gene>
<dbReference type="Proteomes" id="UP001596434">
    <property type="component" value="Unassembled WGS sequence"/>
</dbReference>
<reference evidence="3" key="2">
    <citation type="journal article" date="2019" name="Int. J. Syst. Evol. Microbiol.">
        <title>The Global Catalogue of Microorganisms (GCM) 10K type strain sequencing project: providing services to taxonomists for standard genome sequencing and annotation.</title>
        <authorList>
            <consortium name="The Broad Institute Genomics Platform"/>
            <consortium name="The Broad Institute Genome Sequencing Center for Infectious Disease"/>
            <person name="Wu L."/>
            <person name="Ma J."/>
        </authorList>
    </citation>
    <scope>NUCLEOTIDE SEQUENCE [LARGE SCALE GENOMIC DNA]</scope>
    <source>
        <strain evidence="3">GX21</strain>
    </source>
</reference>